<evidence type="ECO:0000313" key="11">
    <source>
        <dbReference type="RefSeq" id="XP_013382171.1"/>
    </source>
</evidence>
<evidence type="ECO:0000259" key="9">
    <source>
        <dbReference type="PROSITE" id="PS51670"/>
    </source>
</evidence>
<evidence type="ECO:0000256" key="4">
    <source>
        <dbReference type="PROSITE-ProRule" id="PRU00479"/>
    </source>
</evidence>
<dbReference type="InterPro" id="IPR001007">
    <property type="entry name" value="VWF_dom"/>
</dbReference>
<dbReference type="PRINTS" id="PR00013">
    <property type="entry name" value="FNTYPEII"/>
</dbReference>
<dbReference type="RefSeq" id="XP_013382171.1">
    <property type="nucleotide sequence ID" value="XM_013526717.1"/>
</dbReference>
<evidence type="ECO:0000256" key="6">
    <source>
        <dbReference type="SAM" id="SignalP"/>
    </source>
</evidence>
<feature type="domain" description="Fibronectin type-II" evidence="8">
    <location>
        <begin position="302"/>
        <end position="348"/>
    </location>
</feature>
<comment type="caution">
    <text evidence="4">Lacks conserved residue(s) required for the propagation of feature annotation.</text>
</comment>
<dbReference type="GO" id="GO:0005615">
    <property type="term" value="C:extracellular space"/>
    <property type="evidence" value="ECO:0007669"/>
    <property type="project" value="TreeGrafter"/>
</dbReference>
<feature type="domain" description="VWFC" evidence="7">
    <location>
        <begin position="28"/>
        <end position="93"/>
    </location>
</feature>
<dbReference type="SMART" id="SM00214">
    <property type="entry name" value="VWC"/>
    <property type="match status" value="3"/>
</dbReference>
<sequence length="581" mass="61894">MGNMGTFFCLLCVLTFTAVDLTVLQSDDRCIFNGHRYRQGETWSLDCMTSCRCVRASMNATMCYSRCATYQSLPAGCRLEVKAGECCPKPVCDWMSQCIYKGRGYDVGEKWDDGCDYSCECLKSQWYSCHERCPKYLSIPPHCALVAVPGKCCKEVKCGGSILPGNNFGTTPDSNTTPKPTDKTSTSPAGSSNPGIIKTTAKVPGSTSESSTTALPSSVTSHSTATVAPSRTFLPTKSVSSTSAPQVFVIPTKIPGLSSCQDKLRDCSDYVDSACFDRRYRPWALRNCAQTCGLCSTNGGNSAGQPCAFPFQYKGSNVTQCIVSGHSEPWCAVTENFDRDGKWGNCHPSMLNRFCKNALPDCYLYGKNACIGGFTEWGKTNCAAYCGYCGAGHTNPGFTKTPSGVSSSTAVVTPSSKVTSATVPTTTATPVSKTAAPTFKSTQRLNVTSLPPSTSASTSRSTPVVTVSKQPKRTTTATTQPMTTQRLASSTAAAPSPGPGDCVYGGKTYKDGETWNDGCAYRCKCVLGYHTCNKRCPGLIDWIEHLPAGCTLGAPPVGKCCPAPVCPPGVNVSTWPKNYVP</sequence>
<dbReference type="Pfam" id="PF01549">
    <property type="entry name" value="ShK"/>
    <property type="match status" value="2"/>
</dbReference>
<evidence type="ECO:0000313" key="10">
    <source>
        <dbReference type="Proteomes" id="UP000085678"/>
    </source>
</evidence>
<proteinExistence type="predicted"/>
<feature type="compositionally biased region" description="Low complexity" evidence="5">
    <location>
        <begin position="170"/>
        <end position="188"/>
    </location>
</feature>
<dbReference type="Proteomes" id="UP000085678">
    <property type="component" value="Unplaced"/>
</dbReference>
<keyword evidence="3" id="KW-1015">Disulfide bond</keyword>
<gene>
    <name evidence="11 12" type="primary">LOC106152968</name>
</gene>
<evidence type="ECO:0000259" key="7">
    <source>
        <dbReference type="PROSITE" id="PS50184"/>
    </source>
</evidence>
<dbReference type="AlphaFoldDB" id="A0A1S3H865"/>
<dbReference type="FunFam" id="2.10.10.10:FF:000009">
    <property type="entry name" value="Epididymal sperm-binding protein 1"/>
    <property type="match status" value="1"/>
</dbReference>
<dbReference type="GO" id="GO:0045597">
    <property type="term" value="P:positive regulation of cell differentiation"/>
    <property type="evidence" value="ECO:0007669"/>
    <property type="project" value="TreeGrafter"/>
</dbReference>
<dbReference type="GO" id="GO:0005178">
    <property type="term" value="F:integrin binding"/>
    <property type="evidence" value="ECO:0007669"/>
    <property type="project" value="TreeGrafter"/>
</dbReference>
<dbReference type="SMART" id="SM00254">
    <property type="entry name" value="ShKT"/>
    <property type="match status" value="2"/>
</dbReference>
<dbReference type="GeneID" id="106152968"/>
<feature type="region of interest" description="Disordered" evidence="5">
    <location>
        <begin position="415"/>
        <end position="497"/>
    </location>
</feature>
<name>A0A1S3H865_LINAN</name>
<evidence type="ECO:0000313" key="12">
    <source>
        <dbReference type="RefSeq" id="XP_013382172.1"/>
    </source>
</evidence>
<dbReference type="InterPro" id="IPR050941">
    <property type="entry name" value="CCN"/>
</dbReference>
<feature type="compositionally biased region" description="Polar residues" evidence="5">
    <location>
        <begin position="205"/>
        <end position="215"/>
    </location>
</feature>
<dbReference type="KEGG" id="lak:106152968"/>
<dbReference type="GO" id="GO:0007155">
    <property type="term" value="P:cell adhesion"/>
    <property type="evidence" value="ECO:0007669"/>
    <property type="project" value="TreeGrafter"/>
</dbReference>
<dbReference type="Pfam" id="PF00040">
    <property type="entry name" value="fn2"/>
    <property type="match status" value="1"/>
</dbReference>
<dbReference type="PANTHER" id="PTHR11348">
    <property type="entry name" value="CONNECTIVE TISSUE GROWTH FACTOR-RELATED"/>
    <property type="match status" value="1"/>
</dbReference>
<accession>A0A1S3H865</accession>
<feature type="signal peptide" evidence="6">
    <location>
        <begin position="1"/>
        <end position="21"/>
    </location>
</feature>
<feature type="compositionally biased region" description="Low complexity" evidence="5">
    <location>
        <begin position="447"/>
        <end position="495"/>
    </location>
</feature>
<evidence type="ECO:0000256" key="1">
    <source>
        <dbReference type="ARBA" id="ARBA00022729"/>
    </source>
</evidence>
<dbReference type="STRING" id="7574.A0A1S3H865"/>
<evidence type="ECO:0000259" key="8">
    <source>
        <dbReference type="PROSITE" id="PS51092"/>
    </source>
</evidence>
<dbReference type="SUPFAM" id="SSF57440">
    <property type="entry name" value="Kringle-like"/>
    <property type="match status" value="1"/>
</dbReference>
<evidence type="ECO:0000256" key="2">
    <source>
        <dbReference type="ARBA" id="ARBA00022737"/>
    </source>
</evidence>
<dbReference type="InterPro" id="IPR003582">
    <property type="entry name" value="ShKT_dom"/>
</dbReference>
<dbReference type="SMART" id="SM00059">
    <property type="entry name" value="FN2"/>
    <property type="match status" value="1"/>
</dbReference>
<feature type="domain" description="ShKT" evidence="9">
    <location>
        <begin position="260"/>
        <end position="295"/>
    </location>
</feature>
<feature type="domain" description="VWFC" evidence="7">
    <location>
        <begin position="96"/>
        <end position="159"/>
    </location>
</feature>
<dbReference type="InterPro" id="IPR000562">
    <property type="entry name" value="FN_type2_dom"/>
</dbReference>
<feature type="compositionally biased region" description="Low complexity" evidence="5">
    <location>
        <begin position="415"/>
        <end position="438"/>
    </location>
</feature>
<dbReference type="PROSITE" id="PS51670">
    <property type="entry name" value="SHKT"/>
    <property type="match status" value="1"/>
</dbReference>
<dbReference type="RefSeq" id="XP_013382172.1">
    <property type="nucleotide sequence ID" value="XM_013526718.1"/>
</dbReference>
<keyword evidence="2" id="KW-0677">Repeat</keyword>
<evidence type="ECO:0000256" key="3">
    <source>
        <dbReference type="ARBA" id="ARBA00023157"/>
    </source>
</evidence>
<protein>
    <submittedName>
        <fullName evidence="11 12">Mucin-2</fullName>
    </submittedName>
</protein>
<organism evidence="10 12">
    <name type="scientific">Lingula anatina</name>
    <name type="common">Brachiopod</name>
    <name type="synonym">Lingula unguis</name>
    <dbReference type="NCBI Taxonomy" id="7574"/>
    <lineage>
        <taxon>Eukaryota</taxon>
        <taxon>Metazoa</taxon>
        <taxon>Spiralia</taxon>
        <taxon>Lophotrochozoa</taxon>
        <taxon>Brachiopoda</taxon>
        <taxon>Linguliformea</taxon>
        <taxon>Lingulata</taxon>
        <taxon>Lingulida</taxon>
        <taxon>Linguloidea</taxon>
        <taxon>Lingulidae</taxon>
        <taxon>Lingula</taxon>
    </lineage>
</organism>
<dbReference type="InterPro" id="IPR036943">
    <property type="entry name" value="FN_type2_sf"/>
</dbReference>
<feature type="domain" description="VWFC" evidence="7">
    <location>
        <begin position="500"/>
        <end position="567"/>
    </location>
</feature>
<dbReference type="PROSITE" id="PS50184">
    <property type="entry name" value="VWFC_2"/>
    <property type="match status" value="3"/>
</dbReference>
<keyword evidence="10" id="KW-1185">Reference proteome</keyword>
<evidence type="ECO:0000256" key="5">
    <source>
        <dbReference type="SAM" id="MobiDB-lite"/>
    </source>
</evidence>
<feature type="region of interest" description="Disordered" evidence="5">
    <location>
        <begin position="169"/>
        <end position="223"/>
    </location>
</feature>
<dbReference type="OrthoDB" id="6228768at2759"/>
<dbReference type="CDD" id="cd00062">
    <property type="entry name" value="FN2"/>
    <property type="match status" value="1"/>
</dbReference>
<dbReference type="InterPro" id="IPR013806">
    <property type="entry name" value="Kringle-like"/>
</dbReference>
<reference evidence="11 12" key="1">
    <citation type="submission" date="2025-04" db="UniProtKB">
        <authorList>
            <consortium name="RefSeq"/>
        </authorList>
    </citation>
    <scope>IDENTIFICATION</scope>
    <source>
        <tissue evidence="11 12">Gonads</tissue>
    </source>
</reference>
<dbReference type="PROSITE" id="PS51092">
    <property type="entry name" value="FN2_2"/>
    <property type="match status" value="1"/>
</dbReference>
<dbReference type="SUPFAM" id="SSF57603">
    <property type="entry name" value="FnI-like domain"/>
    <property type="match status" value="3"/>
</dbReference>
<dbReference type="Gene3D" id="1.10.10.1940">
    <property type="match status" value="1"/>
</dbReference>
<dbReference type="Gene3D" id="2.10.10.10">
    <property type="entry name" value="Fibronectin, type II, collagen-binding"/>
    <property type="match status" value="1"/>
</dbReference>
<keyword evidence="1 6" id="KW-0732">Signal</keyword>
<feature type="chain" id="PRO_5014545696" evidence="6">
    <location>
        <begin position="22"/>
        <end position="581"/>
    </location>
</feature>